<evidence type="ECO:0000313" key="2">
    <source>
        <dbReference type="EMBL" id="MBE9032337.1"/>
    </source>
</evidence>
<dbReference type="PANTHER" id="PTHR46623">
    <property type="entry name" value="CARBOXYMETHYLENEBUTENOLIDASE-RELATED"/>
    <property type="match status" value="1"/>
</dbReference>
<dbReference type="Proteomes" id="UP000625316">
    <property type="component" value="Unassembled WGS sequence"/>
</dbReference>
<dbReference type="SUPFAM" id="SSF53474">
    <property type="entry name" value="alpha/beta-Hydrolases"/>
    <property type="match status" value="1"/>
</dbReference>
<evidence type="ECO:0000259" key="1">
    <source>
        <dbReference type="Pfam" id="PF01738"/>
    </source>
</evidence>
<gene>
    <name evidence="2" type="ORF">IQ266_21605</name>
</gene>
<reference evidence="2" key="1">
    <citation type="submission" date="2020-10" db="EMBL/GenBank/DDBJ databases">
        <authorList>
            <person name="Castelo-Branco R."/>
            <person name="Eusebio N."/>
            <person name="Adriana R."/>
            <person name="Vieira A."/>
            <person name="Brugerolle De Fraissinette N."/>
            <person name="Rezende De Castro R."/>
            <person name="Schneider M.P."/>
            <person name="Vasconcelos V."/>
            <person name="Leao P.N."/>
        </authorList>
    </citation>
    <scope>NUCLEOTIDE SEQUENCE</scope>
    <source>
        <strain evidence="2">LEGE 11480</strain>
    </source>
</reference>
<dbReference type="Pfam" id="PF01738">
    <property type="entry name" value="DLH"/>
    <property type="match status" value="1"/>
</dbReference>
<dbReference type="AlphaFoldDB" id="A0A928VRC8"/>
<dbReference type="GO" id="GO:0016787">
    <property type="term" value="F:hydrolase activity"/>
    <property type="evidence" value="ECO:0007669"/>
    <property type="project" value="UniProtKB-KW"/>
</dbReference>
<dbReference type="Gene3D" id="3.40.50.1820">
    <property type="entry name" value="alpha/beta hydrolase"/>
    <property type="match status" value="1"/>
</dbReference>
<dbReference type="PANTHER" id="PTHR46623:SF6">
    <property type="entry name" value="ALPHA_BETA-HYDROLASES SUPERFAMILY PROTEIN"/>
    <property type="match status" value="1"/>
</dbReference>
<keyword evidence="3" id="KW-1185">Reference proteome</keyword>
<name>A0A928VRC8_9CYAN</name>
<keyword evidence="2" id="KW-0378">Hydrolase</keyword>
<protein>
    <submittedName>
        <fullName evidence="2">Dienelactone hydrolase family protein</fullName>
    </submittedName>
</protein>
<accession>A0A928VRC8</accession>
<sequence length="248" mass="27039">MVTQPLQTESIQIPNGALQIAAYQSAPQAPGNYPCIIVIQEVFGVNAYIRDVCDRIASWGFIAVAPAIFQRTAPGFEVGYRPEDLAAGRSHKDQTKAPELISDIQATIAYLKQQPQANARQLGIIGFCFGGHVAYLGATLPEIKVSALFYPSGIAVMTPGGGEPSLTLANKIQGTIYGFFGLQDPIIPNSQTDQIETTFQQQGIKHQIFRYPADHGFACDRRPAYNAEAATDAWKHTQELFDTLKHNS</sequence>
<proteinExistence type="predicted"/>
<dbReference type="InterPro" id="IPR051049">
    <property type="entry name" value="Dienelactone_hydrolase-like"/>
</dbReference>
<dbReference type="EMBL" id="JADEXQ010000100">
    <property type="protein sequence ID" value="MBE9032337.1"/>
    <property type="molecule type" value="Genomic_DNA"/>
</dbReference>
<comment type="caution">
    <text evidence="2">The sequence shown here is derived from an EMBL/GenBank/DDBJ whole genome shotgun (WGS) entry which is preliminary data.</text>
</comment>
<evidence type="ECO:0000313" key="3">
    <source>
        <dbReference type="Proteomes" id="UP000625316"/>
    </source>
</evidence>
<organism evidence="2 3">
    <name type="scientific">Romeriopsis navalis LEGE 11480</name>
    <dbReference type="NCBI Taxonomy" id="2777977"/>
    <lineage>
        <taxon>Bacteria</taxon>
        <taxon>Bacillati</taxon>
        <taxon>Cyanobacteriota</taxon>
        <taxon>Cyanophyceae</taxon>
        <taxon>Leptolyngbyales</taxon>
        <taxon>Leptolyngbyaceae</taxon>
        <taxon>Romeriopsis</taxon>
        <taxon>Romeriopsis navalis</taxon>
    </lineage>
</organism>
<dbReference type="InterPro" id="IPR002925">
    <property type="entry name" value="Dienelactn_hydro"/>
</dbReference>
<dbReference type="InterPro" id="IPR029058">
    <property type="entry name" value="AB_hydrolase_fold"/>
</dbReference>
<feature type="domain" description="Dienelactone hydrolase" evidence="1">
    <location>
        <begin position="20"/>
        <end position="243"/>
    </location>
</feature>